<evidence type="ECO:0000313" key="6">
    <source>
        <dbReference type="Proteomes" id="UP000663828"/>
    </source>
</evidence>
<sequence>MYSLLRDDQLFERCDPHIPFDANDMVNGYAPEFRGSFNLNWEHPYNPTDVAAYAQAVTVPAKICKYKKPMADAVFPQVPAINIEEPEFVSILPLLIAARHHNVDIHQYHIVSERNSFRKIAMNNEDYVISVQKFRETLFLRRHDERNNNRSSIGHRFERLCTPTYDMNASYYQLVEGTIGNLRTLISAETDAVFDHEDPVELKCSYSNHLADDRRSDVWLQAFLSGVKRIIFGQYSETVYATRLKGEIQNISVETLIEEIVKDTLISTLHRVLQFLSERVNENQVYLLSRRFDHRAGRHGLYLYTVGEQDRIRLTFIRRETFDEVNNTNPVITQQMSITSEDPQAAN</sequence>
<comment type="function">
    <text evidence="2">Decapping enzyme for NAD-capped RNAs: specifically hydrolyzes the nicotinamide adenine dinucleotide (NAD) cap from a subset of RNAs by removing the entire NAD moiety from the 5'-end of an NAD-capped RNA.</text>
</comment>
<dbReference type="Pfam" id="PF08652">
    <property type="entry name" value="RAI1"/>
    <property type="match status" value="1"/>
</dbReference>
<comment type="similarity">
    <text evidence="1 2">Belongs to the DXO/Dom3Z family.</text>
</comment>
<dbReference type="GO" id="GO:0005829">
    <property type="term" value="C:cytosol"/>
    <property type="evidence" value="ECO:0007669"/>
    <property type="project" value="TreeGrafter"/>
</dbReference>
<dbReference type="GO" id="GO:0004518">
    <property type="term" value="F:nuclease activity"/>
    <property type="evidence" value="ECO:0007669"/>
    <property type="project" value="UniProtKB-KW"/>
</dbReference>
<evidence type="ECO:0000259" key="3">
    <source>
        <dbReference type="Pfam" id="PF08652"/>
    </source>
</evidence>
<keyword evidence="2" id="KW-0694">RNA-binding</keyword>
<comment type="subcellular location">
    <subcellularLocation>
        <location evidence="2">Nucleus</location>
    </subcellularLocation>
</comment>
<dbReference type="EC" id="3.6.1.-" evidence="2"/>
<evidence type="ECO:0000313" key="7">
    <source>
        <dbReference type="Proteomes" id="UP000663852"/>
    </source>
</evidence>
<dbReference type="PANTHER" id="PTHR12395">
    <property type="entry name" value="DOM-3 RELATED"/>
    <property type="match status" value="1"/>
</dbReference>
<dbReference type="GO" id="GO:0000956">
    <property type="term" value="P:nuclear-transcribed mRNA catabolic process"/>
    <property type="evidence" value="ECO:0007669"/>
    <property type="project" value="TreeGrafter"/>
</dbReference>
<keyword evidence="2" id="KW-0539">Nucleus</keyword>
<dbReference type="Proteomes" id="UP000663828">
    <property type="component" value="Unassembled WGS sequence"/>
</dbReference>
<dbReference type="EMBL" id="CAJNOJ010000055">
    <property type="protein sequence ID" value="CAF0977210.1"/>
    <property type="molecule type" value="Genomic_DNA"/>
</dbReference>
<dbReference type="GO" id="GO:0034353">
    <property type="term" value="F:mRNA 5'-diphosphatase activity"/>
    <property type="evidence" value="ECO:0007669"/>
    <property type="project" value="TreeGrafter"/>
</dbReference>
<dbReference type="GO" id="GO:0005634">
    <property type="term" value="C:nucleus"/>
    <property type="evidence" value="ECO:0007669"/>
    <property type="project" value="UniProtKB-SubCell"/>
</dbReference>
<accession>A0A814EX96</accession>
<dbReference type="PANTHER" id="PTHR12395:SF9">
    <property type="entry name" value="DECAPPING AND EXORIBONUCLEASE PROTEIN"/>
    <property type="match status" value="1"/>
</dbReference>
<dbReference type="GO" id="GO:0110155">
    <property type="term" value="P:NAD-cap decapping"/>
    <property type="evidence" value="ECO:0007669"/>
    <property type="project" value="TreeGrafter"/>
</dbReference>
<reference evidence="5" key="1">
    <citation type="submission" date="2021-02" db="EMBL/GenBank/DDBJ databases">
        <authorList>
            <person name="Nowell W R."/>
        </authorList>
    </citation>
    <scope>NUCLEOTIDE SEQUENCE</scope>
</reference>
<evidence type="ECO:0000313" key="5">
    <source>
        <dbReference type="EMBL" id="CAF0977210.1"/>
    </source>
</evidence>
<keyword evidence="6" id="KW-1185">Reference proteome</keyword>
<name>A0A814EX96_ADIRI</name>
<dbReference type="InterPro" id="IPR013961">
    <property type="entry name" value="RAI1"/>
</dbReference>
<proteinExistence type="inferred from homology"/>
<keyword evidence="2" id="KW-0378">Hydrolase</keyword>
<dbReference type="OrthoDB" id="10047797at2759"/>
<feature type="domain" description="RAI1-like" evidence="3">
    <location>
        <begin position="87"/>
        <end position="295"/>
    </location>
</feature>
<dbReference type="EMBL" id="CAJNOR010000342">
    <property type="protein sequence ID" value="CAF0885665.1"/>
    <property type="molecule type" value="Genomic_DNA"/>
</dbReference>
<protein>
    <recommendedName>
        <fullName evidence="2">Decapping nuclease</fullName>
        <ecNumber evidence="2">3.6.1.-</ecNumber>
    </recommendedName>
</protein>
<evidence type="ECO:0000256" key="1">
    <source>
        <dbReference type="ARBA" id="ARBA00006562"/>
    </source>
</evidence>
<dbReference type="Proteomes" id="UP000663852">
    <property type="component" value="Unassembled WGS sequence"/>
</dbReference>
<dbReference type="GO" id="GO:0046872">
    <property type="term" value="F:metal ion binding"/>
    <property type="evidence" value="ECO:0007669"/>
    <property type="project" value="UniProtKB-KW"/>
</dbReference>
<evidence type="ECO:0000256" key="2">
    <source>
        <dbReference type="RuleBase" id="RU367113"/>
    </source>
</evidence>
<dbReference type="InterPro" id="IPR039039">
    <property type="entry name" value="RAI1-like_fam"/>
</dbReference>
<keyword evidence="2" id="KW-0547">Nucleotide-binding</keyword>
<dbReference type="AlphaFoldDB" id="A0A814EX96"/>
<evidence type="ECO:0000313" key="4">
    <source>
        <dbReference type="EMBL" id="CAF0885665.1"/>
    </source>
</evidence>
<comment type="caution">
    <text evidence="5">The sequence shown here is derived from an EMBL/GenBank/DDBJ whole genome shotgun (WGS) entry which is preliminary data.</text>
</comment>
<gene>
    <name evidence="5" type="ORF">EDS130_LOCUS13677</name>
    <name evidence="4" type="ORF">XAT740_LOCUS7237</name>
</gene>
<keyword evidence="2" id="KW-0479">Metal-binding</keyword>
<comment type="cofactor">
    <cofactor evidence="2">
        <name>a divalent metal cation</name>
        <dbReference type="ChEBI" id="CHEBI:60240"/>
    </cofactor>
</comment>
<dbReference type="GO" id="GO:0000166">
    <property type="term" value="F:nucleotide binding"/>
    <property type="evidence" value="ECO:0007669"/>
    <property type="project" value="UniProtKB-KW"/>
</dbReference>
<keyword evidence="2" id="KW-0540">Nuclease</keyword>
<dbReference type="GO" id="GO:0003723">
    <property type="term" value="F:RNA binding"/>
    <property type="evidence" value="ECO:0007669"/>
    <property type="project" value="UniProtKB-KW"/>
</dbReference>
<organism evidence="5 7">
    <name type="scientific">Adineta ricciae</name>
    <name type="common">Rotifer</name>
    <dbReference type="NCBI Taxonomy" id="249248"/>
    <lineage>
        <taxon>Eukaryota</taxon>
        <taxon>Metazoa</taxon>
        <taxon>Spiralia</taxon>
        <taxon>Gnathifera</taxon>
        <taxon>Rotifera</taxon>
        <taxon>Eurotatoria</taxon>
        <taxon>Bdelloidea</taxon>
        <taxon>Adinetida</taxon>
        <taxon>Adinetidae</taxon>
        <taxon>Adineta</taxon>
    </lineage>
</organism>